<evidence type="ECO:0000256" key="9">
    <source>
        <dbReference type="ARBA" id="ARBA00023163"/>
    </source>
</evidence>
<comment type="similarity">
    <text evidence="2">Belongs to the THAP1 family.</text>
</comment>
<evidence type="ECO:0000256" key="3">
    <source>
        <dbReference type="ARBA" id="ARBA00022723"/>
    </source>
</evidence>
<dbReference type="InterPro" id="IPR006612">
    <property type="entry name" value="THAP_Znf"/>
</dbReference>
<evidence type="ECO:0000313" key="15">
    <source>
        <dbReference type="Proteomes" id="UP000327044"/>
    </source>
</evidence>
<keyword evidence="4 12" id="KW-0863">Zinc-finger</keyword>
<evidence type="ECO:0000256" key="12">
    <source>
        <dbReference type="PROSITE-ProRule" id="PRU00309"/>
    </source>
</evidence>
<dbReference type="InParanoid" id="A0A5N4AY12"/>
<dbReference type="SUPFAM" id="SSF57716">
    <property type="entry name" value="Glucocorticoid receptor-like (DNA-binding domain)"/>
    <property type="match status" value="1"/>
</dbReference>
<dbReference type="Proteomes" id="UP000327044">
    <property type="component" value="Unassembled WGS sequence"/>
</dbReference>
<dbReference type="SMART" id="SM00692">
    <property type="entry name" value="DM3"/>
    <property type="match status" value="1"/>
</dbReference>
<dbReference type="EMBL" id="VVIM01000002">
    <property type="protein sequence ID" value="KAB0802224.1"/>
    <property type="molecule type" value="Genomic_DNA"/>
</dbReference>
<sequence length="187" mass="21626">MGKNKCAYVNCTNNKIKNRNISFFSFPIKNLALCTEWQKNCGNRKIALKDINELKYNYLCETHFLITDYQTTTKRKVLNKNAVPKRYEDTTPTSPIIKNPRKQHCPVSTTHTDNEMSIDLPEITKTYLPKMPKTSNPSLPEIDTYSETTSVASVMPMKTTKLSPNCRRLTFKIGNLRRKPKTKEKPY</sequence>
<evidence type="ECO:0000313" key="14">
    <source>
        <dbReference type="EMBL" id="KAB0802224.1"/>
    </source>
</evidence>
<comment type="subcellular location">
    <subcellularLocation>
        <location evidence="1">Nucleus</location>
        <location evidence="1">Nucleoplasm</location>
    </subcellularLocation>
</comment>
<keyword evidence="10" id="KW-0539">Nucleus</keyword>
<dbReference type="PROSITE" id="PS50950">
    <property type="entry name" value="ZF_THAP"/>
    <property type="match status" value="1"/>
</dbReference>
<name>A0A5N4AY12_PHOPY</name>
<evidence type="ECO:0000256" key="2">
    <source>
        <dbReference type="ARBA" id="ARBA00006177"/>
    </source>
</evidence>
<evidence type="ECO:0000256" key="7">
    <source>
        <dbReference type="ARBA" id="ARBA00023054"/>
    </source>
</evidence>
<keyword evidence="5" id="KW-0862">Zinc</keyword>
<gene>
    <name evidence="14" type="ORF">PPYR_04410</name>
</gene>
<dbReference type="InterPro" id="IPR026516">
    <property type="entry name" value="THAP1/10"/>
</dbReference>
<evidence type="ECO:0000256" key="5">
    <source>
        <dbReference type="ARBA" id="ARBA00022833"/>
    </source>
</evidence>
<keyword evidence="15" id="KW-1185">Reference proteome</keyword>
<evidence type="ECO:0000256" key="6">
    <source>
        <dbReference type="ARBA" id="ARBA00023015"/>
    </source>
</evidence>
<keyword evidence="9" id="KW-0804">Transcription</keyword>
<dbReference type="AlphaFoldDB" id="A0A5N4AY12"/>
<comment type="caution">
    <text evidence="14">The sequence shown here is derived from an EMBL/GenBank/DDBJ whole genome shotgun (WGS) entry which is preliminary data.</text>
</comment>
<reference evidence="14 15" key="1">
    <citation type="journal article" date="2018" name="Elife">
        <title>Firefly genomes illuminate parallel origins of bioluminescence in beetles.</title>
        <authorList>
            <person name="Fallon T.R."/>
            <person name="Lower S.E."/>
            <person name="Chang C.H."/>
            <person name="Bessho-Uehara M."/>
            <person name="Martin G.J."/>
            <person name="Bewick A.J."/>
            <person name="Behringer M."/>
            <person name="Debat H.J."/>
            <person name="Wong I."/>
            <person name="Day J.C."/>
            <person name="Suvorov A."/>
            <person name="Silva C.J."/>
            <person name="Stanger-Hall K.F."/>
            <person name="Hall D.W."/>
            <person name="Schmitz R.J."/>
            <person name="Nelson D.R."/>
            <person name="Lewis S.M."/>
            <person name="Shigenobu S."/>
            <person name="Bybee S.M."/>
            <person name="Larracuente A.M."/>
            <person name="Oba Y."/>
            <person name="Weng J.K."/>
        </authorList>
    </citation>
    <scope>NUCLEOTIDE SEQUENCE [LARGE SCALE GENOMIC DNA]</scope>
    <source>
        <strain evidence="14">1611_PpyrPB1</strain>
        <tissue evidence="14">Whole body</tissue>
    </source>
</reference>
<dbReference type="PANTHER" id="PTHR46600:SF1">
    <property type="entry name" value="THAP DOMAIN-CONTAINING PROTEIN 1"/>
    <property type="match status" value="1"/>
</dbReference>
<evidence type="ECO:0000256" key="10">
    <source>
        <dbReference type="ARBA" id="ARBA00023242"/>
    </source>
</evidence>
<keyword evidence="11" id="KW-0131">Cell cycle</keyword>
<feature type="domain" description="THAP-type" evidence="13">
    <location>
        <begin position="1"/>
        <end position="87"/>
    </location>
</feature>
<dbReference type="GO" id="GO:0008270">
    <property type="term" value="F:zinc ion binding"/>
    <property type="evidence" value="ECO:0007669"/>
    <property type="project" value="UniProtKB-KW"/>
</dbReference>
<dbReference type="PANTHER" id="PTHR46600">
    <property type="entry name" value="THAP DOMAIN-CONTAINING"/>
    <property type="match status" value="1"/>
</dbReference>
<dbReference type="SMART" id="SM00980">
    <property type="entry name" value="THAP"/>
    <property type="match status" value="1"/>
</dbReference>
<evidence type="ECO:0000256" key="8">
    <source>
        <dbReference type="ARBA" id="ARBA00023125"/>
    </source>
</evidence>
<protein>
    <recommendedName>
        <fullName evidence="13">THAP-type domain-containing protein</fullName>
    </recommendedName>
</protein>
<dbReference type="Pfam" id="PF05485">
    <property type="entry name" value="THAP"/>
    <property type="match status" value="1"/>
</dbReference>
<organism evidence="14 15">
    <name type="scientific">Photinus pyralis</name>
    <name type="common">Common eastern firefly</name>
    <name type="synonym">Lampyris pyralis</name>
    <dbReference type="NCBI Taxonomy" id="7054"/>
    <lineage>
        <taxon>Eukaryota</taxon>
        <taxon>Metazoa</taxon>
        <taxon>Ecdysozoa</taxon>
        <taxon>Arthropoda</taxon>
        <taxon>Hexapoda</taxon>
        <taxon>Insecta</taxon>
        <taxon>Pterygota</taxon>
        <taxon>Neoptera</taxon>
        <taxon>Endopterygota</taxon>
        <taxon>Coleoptera</taxon>
        <taxon>Polyphaga</taxon>
        <taxon>Elateriformia</taxon>
        <taxon>Elateroidea</taxon>
        <taxon>Lampyridae</taxon>
        <taxon>Lampyrinae</taxon>
        <taxon>Photinus</taxon>
    </lineage>
</organism>
<keyword evidence="6" id="KW-0805">Transcription regulation</keyword>
<keyword evidence="3" id="KW-0479">Metal-binding</keyword>
<evidence type="ECO:0000259" key="13">
    <source>
        <dbReference type="PROSITE" id="PS50950"/>
    </source>
</evidence>
<evidence type="ECO:0000256" key="11">
    <source>
        <dbReference type="ARBA" id="ARBA00023306"/>
    </source>
</evidence>
<evidence type="ECO:0000256" key="4">
    <source>
        <dbReference type="ARBA" id="ARBA00022771"/>
    </source>
</evidence>
<proteinExistence type="inferred from homology"/>
<keyword evidence="7" id="KW-0175">Coiled coil</keyword>
<accession>A0A5N4AY12</accession>
<keyword evidence="8 12" id="KW-0238">DNA-binding</keyword>
<evidence type="ECO:0000256" key="1">
    <source>
        <dbReference type="ARBA" id="ARBA00004642"/>
    </source>
</evidence>
<dbReference type="GO" id="GO:0043565">
    <property type="term" value="F:sequence-specific DNA binding"/>
    <property type="evidence" value="ECO:0007669"/>
    <property type="project" value="InterPro"/>
</dbReference>
<dbReference type="GO" id="GO:0005654">
    <property type="term" value="C:nucleoplasm"/>
    <property type="evidence" value="ECO:0007669"/>
    <property type="project" value="UniProtKB-SubCell"/>
</dbReference>